<reference evidence="10 11" key="1">
    <citation type="submission" date="2020-03" db="EMBL/GenBank/DDBJ databases">
        <title>Dissostichus mawsoni Genome sequencing and assembly.</title>
        <authorList>
            <person name="Park H."/>
        </authorList>
    </citation>
    <scope>NUCLEOTIDE SEQUENCE [LARGE SCALE GENOMIC DNA]</scope>
    <source>
        <strain evidence="10">DM0001</strain>
        <tissue evidence="10">Muscle</tissue>
    </source>
</reference>
<dbReference type="CDD" id="cd19941">
    <property type="entry name" value="TIL"/>
    <property type="match status" value="1"/>
</dbReference>
<dbReference type="InterPro" id="IPR001007">
    <property type="entry name" value="VWF_dom"/>
</dbReference>
<dbReference type="AlphaFoldDB" id="A0A7J5YZD9"/>
<dbReference type="Pfam" id="PF00007">
    <property type="entry name" value="Cys_knot"/>
    <property type="match status" value="1"/>
</dbReference>
<evidence type="ECO:0000256" key="6">
    <source>
        <dbReference type="PROSITE-ProRule" id="PRU00039"/>
    </source>
</evidence>
<evidence type="ECO:0000256" key="2">
    <source>
        <dbReference type="ARBA" id="ARBA00022525"/>
    </source>
</evidence>
<dbReference type="GO" id="GO:0005576">
    <property type="term" value="C:extracellular region"/>
    <property type="evidence" value="ECO:0007669"/>
    <property type="project" value="UniProtKB-SubCell"/>
</dbReference>
<comment type="subcellular location">
    <subcellularLocation>
        <location evidence="1">Secreted</location>
    </subcellularLocation>
</comment>
<dbReference type="PROSITE" id="PS01225">
    <property type="entry name" value="CTCK_2"/>
    <property type="match status" value="1"/>
</dbReference>
<sequence length="926" mass="103207">MEEISPKHKLNIYIDNVYCDPTEDVSCPRSIIISFQSEVVTLINHNLLGAAQLEARKNGIRLKLPYAQQGVKILDTGINLVLEIPRLKVVITFGITGFSVTLPYSDFGSNTQGHCGTCNNNQADDCKLPGGQLVENCAVMADFWPAKHIEQPDCQIPSVAPTNKPGPPPILTPCKPDSICHLLKSRVFEACHPVVSPDNFYQGCVFDSCHVSNQAVECTSLQTYAAACAQAGVCLYWRNHTTLCESDCPSNKVYKSCGPAEQPTCEDNSNEPRMKYITEGCFCPDGMKLFNKESGICVDKCGCLDPEGNPREFNEWFEYKCQSCICDEFTKTVSCKPKECPTAPVTNCMECHSNTCPPTNMNCPVGYIPVVSVPEGKCCPERICEPKRVCVHKNSEYQPGSLVPVAPCMDCLCTNELDTDSDLFKITCEFQKCKTDCGMGYEYLKTDSDECCGKCVQTHCVVSLNKTIQLLKPGDTWSPPENKCQHYTCVEVGDTLTTFNSHIVCPPFPQSNCQPVSLEREKGCKTVSTKTFVMHKGCQSYNEVEIPYCEGTCNTFTKYSQAAASMQHSCSCCRETRSSNRTIDLQCLNGDVVPYTYIHVEECGCGHTDCTSAAALPARRRRSSTLVISWFSHPDQEQDEEHESSRDATRIGDTMAHSLPFTTCRQHRTWGNYHFKTFDGDFFQLPSPCNYILASQCKGTYEDFNIQFQRQEINGVPIIKRVTMRLDGADVELDKTSIKVNNEHFTLPFSRYGITAERTVSYVKIEAKLGVVIMWNEEDALWVELDAKFKNQTCGLCGDYNGVQVYDEFFKEGKTVSLDYFEETWKVNGPTEDCEKSSPQDKQTCENQTDLCSNLLSGPAFLSCNNLIDKDSFIGACVKDICRCNSSTTCLCSTISEYSRQCAHAGGKPQKWKTAQMCGKNSNQNI</sequence>
<dbReference type="InterPro" id="IPR050780">
    <property type="entry name" value="Mucin_vWF_Thrombospondin_sf"/>
</dbReference>
<evidence type="ECO:0000256" key="3">
    <source>
        <dbReference type="ARBA" id="ARBA00022737"/>
    </source>
</evidence>
<evidence type="ECO:0000256" key="4">
    <source>
        <dbReference type="ARBA" id="ARBA00023157"/>
    </source>
</evidence>
<keyword evidence="4 6" id="KW-1015">Disulfide bond</keyword>
<comment type="caution">
    <text evidence="6">Lacks conserved residue(s) required for the propagation of feature annotation.</text>
</comment>
<name>A0A7J5YZD9_DISMA</name>
<comment type="caution">
    <text evidence="10">The sequence shown here is derived from an EMBL/GenBank/DDBJ whole genome shotgun (WGS) entry which is preliminary data.</text>
</comment>
<protein>
    <submittedName>
        <fullName evidence="10">Uncharacterized protein</fullName>
    </submittedName>
</protein>
<accession>A0A7J5YZD9</accession>
<dbReference type="InterPro" id="IPR001846">
    <property type="entry name" value="VWF_type-D"/>
</dbReference>
<keyword evidence="5" id="KW-0325">Glycoprotein</keyword>
<feature type="disulfide bond" evidence="6">
    <location>
        <begin position="538"/>
        <end position="587"/>
    </location>
</feature>
<evidence type="ECO:0000259" key="8">
    <source>
        <dbReference type="PROSITE" id="PS50184"/>
    </source>
</evidence>
<dbReference type="SMART" id="SM00041">
    <property type="entry name" value="CT"/>
    <property type="match status" value="1"/>
</dbReference>
<dbReference type="SUPFAM" id="SSF57567">
    <property type="entry name" value="Serine protease inhibitors"/>
    <property type="match status" value="1"/>
</dbReference>
<dbReference type="Gene3D" id="2.10.25.10">
    <property type="entry name" value="Laminin"/>
    <property type="match status" value="1"/>
</dbReference>
<dbReference type="InterPro" id="IPR006207">
    <property type="entry name" value="Cys_knot_C"/>
</dbReference>
<dbReference type="PROSITE" id="PS01185">
    <property type="entry name" value="CTCK_1"/>
    <property type="match status" value="1"/>
</dbReference>
<feature type="domain" description="VWFD" evidence="9">
    <location>
        <begin position="665"/>
        <end position="835"/>
    </location>
</feature>
<evidence type="ECO:0000259" key="9">
    <source>
        <dbReference type="PROSITE" id="PS51233"/>
    </source>
</evidence>
<evidence type="ECO:0000256" key="5">
    <source>
        <dbReference type="ARBA" id="ARBA00023180"/>
    </source>
</evidence>
<dbReference type="SMART" id="SM00214">
    <property type="entry name" value="VWC"/>
    <property type="match status" value="2"/>
</dbReference>
<evidence type="ECO:0000313" key="10">
    <source>
        <dbReference type="EMBL" id="KAF3854915.1"/>
    </source>
</evidence>
<evidence type="ECO:0000259" key="7">
    <source>
        <dbReference type="PROSITE" id="PS01225"/>
    </source>
</evidence>
<dbReference type="Pfam" id="PF00094">
    <property type="entry name" value="VWD"/>
    <property type="match status" value="2"/>
</dbReference>
<dbReference type="PANTHER" id="PTHR11339:SF408">
    <property type="entry name" value="MUCIN-5B"/>
    <property type="match status" value="1"/>
</dbReference>
<dbReference type="OrthoDB" id="10071893at2759"/>
<feature type="disulfide bond" evidence="6">
    <location>
        <begin position="549"/>
        <end position="603"/>
    </location>
</feature>
<dbReference type="Proteomes" id="UP000518266">
    <property type="component" value="Unassembled WGS sequence"/>
</dbReference>
<feature type="disulfide bond" evidence="6">
    <location>
        <begin position="553"/>
        <end position="605"/>
    </location>
</feature>
<dbReference type="PROSITE" id="PS51233">
    <property type="entry name" value="VWFD"/>
    <property type="match status" value="2"/>
</dbReference>
<dbReference type="PANTHER" id="PTHR11339">
    <property type="entry name" value="EXTRACELLULAR MATRIX GLYCOPROTEIN RELATED"/>
    <property type="match status" value="1"/>
</dbReference>
<feature type="domain" description="CTCK" evidence="7">
    <location>
        <begin position="524"/>
        <end position="611"/>
    </location>
</feature>
<organism evidence="10 11">
    <name type="scientific">Dissostichus mawsoni</name>
    <name type="common">Antarctic cod</name>
    <dbReference type="NCBI Taxonomy" id="36200"/>
    <lineage>
        <taxon>Eukaryota</taxon>
        <taxon>Metazoa</taxon>
        <taxon>Chordata</taxon>
        <taxon>Craniata</taxon>
        <taxon>Vertebrata</taxon>
        <taxon>Euteleostomi</taxon>
        <taxon>Actinopterygii</taxon>
        <taxon>Neopterygii</taxon>
        <taxon>Teleostei</taxon>
        <taxon>Neoteleostei</taxon>
        <taxon>Acanthomorphata</taxon>
        <taxon>Eupercaria</taxon>
        <taxon>Perciformes</taxon>
        <taxon>Notothenioidei</taxon>
        <taxon>Nototheniidae</taxon>
        <taxon>Dissostichus</taxon>
    </lineage>
</organism>
<feature type="domain" description="VWFD" evidence="9">
    <location>
        <begin position="1"/>
        <end position="155"/>
    </location>
</feature>
<evidence type="ECO:0000256" key="1">
    <source>
        <dbReference type="ARBA" id="ARBA00004613"/>
    </source>
</evidence>
<keyword evidence="3" id="KW-0677">Repeat</keyword>
<dbReference type="PROSITE" id="PS50184">
    <property type="entry name" value="VWFC_2"/>
    <property type="match status" value="2"/>
</dbReference>
<gene>
    <name evidence="10" type="ORF">F7725_022970</name>
</gene>
<dbReference type="InterPro" id="IPR036084">
    <property type="entry name" value="Ser_inhib-like_sf"/>
</dbReference>
<feature type="domain" description="VWFC" evidence="8">
    <location>
        <begin position="303"/>
        <end position="385"/>
    </location>
</feature>
<dbReference type="SMART" id="SM00216">
    <property type="entry name" value="VWD"/>
    <property type="match status" value="1"/>
</dbReference>
<dbReference type="InterPro" id="IPR014853">
    <property type="entry name" value="VWF/SSPO/ZAN-like_Cys-rich_dom"/>
</dbReference>
<feature type="domain" description="VWFC" evidence="8">
    <location>
        <begin position="388"/>
        <end position="456"/>
    </location>
</feature>
<proteinExistence type="predicted"/>
<dbReference type="EMBL" id="JAAKFY010000007">
    <property type="protein sequence ID" value="KAF3854915.1"/>
    <property type="molecule type" value="Genomic_DNA"/>
</dbReference>
<dbReference type="SMART" id="SM00832">
    <property type="entry name" value="C8"/>
    <property type="match status" value="2"/>
</dbReference>
<keyword evidence="2" id="KW-0964">Secreted</keyword>
<dbReference type="InterPro" id="IPR006208">
    <property type="entry name" value="Glyco_hormone_CN"/>
</dbReference>
<keyword evidence="11" id="KW-1185">Reference proteome</keyword>
<dbReference type="Pfam" id="PF08742">
    <property type="entry name" value="C8"/>
    <property type="match status" value="2"/>
</dbReference>
<evidence type="ECO:0000313" key="11">
    <source>
        <dbReference type="Proteomes" id="UP000518266"/>
    </source>
</evidence>